<dbReference type="Proteomes" id="UP000007934">
    <property type="component" value="Chromosome"/>
</dbReference>
<dbReference type="HOGENOM" id="CLU_136115_0_0_7"/>
<dbReference type="STRING" id="936155.HFELIS_14540"/>
<dbReference type="GeneID" id="36134706"/>
<evidence type="ECO:0000256" key="1">
    <source>
        <dbReference type="SAM" id="Phobius"/>
    </source>
</evidence>
<keyword evidence="1" id="KW-1133">Transmembrane helix</keyword>
<dbReference type="RefSeq" id="WP_013469901.1">
    <property type="nucleotide sequence ID" value="NC_014810.2"/>
</dbReference>
<keyword evidence="1" id="KW-0812">Transmembrane</keyword>
<name>E7AAL8_HELFC</name>
<organism evidence="2 3">
    <name type="scientific">Helicobacter felis (strain ATCC 49179 / CCUG 28539 / NCTC 12436 / CS1)</name>
    <dbReference type="NCBI Taxonomy" id="936155"/>
    <lineage>
        <taxon>Bacteria</taxon>
        <taxon>Pseudomonadati</taxon>
        <taxon>Campylobacterota</taxon>
        <taxon>Epsilonproteobacteria</taxon>
        <taxon>Campylobacterales</taxon>
        <taxon>Helicobacteraceae</taxon>
        <taxon>Helicobacter</taxon>
    </lineage>
</organism>
<feature type="transmembrane region" description="Helical" evidence="1">
    <location>
        <begin position="6"/>
        <end position="26"/>
    </location>
</feature>
<evidence type="ECO:0000313" key="2">
    <source>
        <dbReference type="EMBL" id="CBY83538.1"/>
    </source>
</evidence>
<keyword evidence="3" id="KW-1185">Reference proteome</keyword>
<accession>E7AAL8</accession>
<dbReference type="EMBL" id="FQ670179">
    <property type="protein sequence ID" value="CBY83538.1"/>
    <property type="molecule type" value="Genomic_DNA"/>
</dbReference>
<dbReference type="OrthoDB" id="5323729at2"/>
<evidence type="ECO:0000313" key="3">
    <source>
        <dbReference type="Proteomes" id="UP000007934"/>
    </source>
</evidence>
<dbReference type="AlphaFoldDB" id="E7AAL8"/>
<protein>
    <submittedName>
        <fullName evidence="2">Periplasmic protein</fullName>
    </submittedName>
</protein>
<sequence>MKKQYFRFVVFLAVLGVVLLVVVDIGRKIYVNHLKSAPPQTQILDRIDSDLMPPTSSNPPSSQVDKLEEATDFNYPTFQSRFTLEFRSHPPVQKLRVQNLDSYQLFCLNEILKTRHIDFATDTKGRATTLIIYLPRTPIRQALLNDLSYYKIPYKLD</sequence>
<gene>
    <name evidence="2" type="ordered locus">Hfelis_14540</name>
</gene>
<dbReference type="KEGG" id="hfe:HFELIS_14540"/>
<reference evidence="2 3" key="1">
    <citation type="journal article" date="2011" name="Genome Biol. Evol.">
        <title>Comparative whole genome sequence analysis of the carcinogenic bacterial model pathogen Helicobacter felis.</title>
        <authorList>
            <person name="Arnold I.C."/>
            <person name="Zigova Z."/>
            <person name="Holden M."/>
            <person name="Lawley T.D."/>
            <person name="Rad R."/>
            <person name="Dougan G."/>
            <person name="Falkow S."/>
            <person name="Bentley S.D."/>
            <person name="Muller A."/>
        </authorList>
    </citation>
    <scope>NUCLEOTIDE SEQUENCE [LARGE SCALE GENOMIC DNA]</scope>
    <source>
        <strain evidence="3">ATCC 49179 / CCUG 28539 / NCTC 12436 / CS1</strain>
    </source>
</reference>
<proteinExistence type="predicted"/>
<keyword evidence="1" id="KW-0472">Membrane</keyword>